<keyword evidence="2" id="KW-1185">Reference proteome</keyword>
<dbReference type="OrthoDB" id="4350381at2"/>
<dbReference type="EMBL" id="MWQN01000002">
    <property type="protein sequence ID" value="OPC79144.1"/>
    <property type="molecule type" value="Genomic_DNA"/>
</dbReference>
<proteinExistence type="predicted"/>
<evidence type="ECO:0000313" key="2">
    <source>
        <dbReference type="Proteomes" id="UP000190037"/>
    </source>
</evidence>
<dbReference type="RefSeq" id="WP_078980361.1">
    <property type="nucleotide sequence ID" value="NZ_MWQN01000002.1"/>
</dbReference>
<reference evidence="1 2" key="1">
    <citation type="submission" date="2017-03" db="EMBL/GenBank/DDBJ databases">
        <title>Draft genome sequence of Streptomyces scabrisporus NF3, endophyte isolated from Amphipterygium adstringens.</title>
        <authorList>
            <person name="Vazquez M."/>
            <person name="Ceapa C.D."/>
            <person name="Rodriguez Luna D."/>
            <person name="Sanchez Esquivel S."/>
        </authorList>
    </citation>
    <scope>NUCLEOTIDE SEQUENCE [LARGE SCALE GENOMIC DNA]</scope>
    <source>
        <strain evidence="1 2">NF3</strain>
    </source>
</reference>
<dbReference type="STRING" id="159449.B4N89_34250"/>
<dbReference type="Proteomes" id="UP000190037">
    <property type="component" value="Unassembled WGS sequence"/>
</dbReference>
<dbReference type="AlphaFoldDB" id="A0A1T3NQW1"/>
<name>A0A1T3NQW1_9ACTN</name>
<organism evidence="1 2">
    <name type="scientific">Embleya scabrispora</name>
    <dbReference type="NCBI Taxonomy" id="159449"/>
    <lineage>
        <taxon>Bacteria</taxon>
        <taxon>Bacillati</taxon>
        <taxon>Actinomycetota</taxon>
        <taxon>Actinomycetes</taxon>
        <taxon>Kitasatosporales</taxon>
        <taxon>Streptomycetaceae</taxon>
        <taxon>Embleya</taxon>
    </lineage>
</organism>
<sequence>MSMPNYTQDPLVRLDRHQIEFTTYPGDHHALGFVATRARCSCGTWESNRPWARADHQRAFGRHMGDVQVIAHTVPREYERLAVVPLRCVDAEHAAAVVREWPKPQDAEHGLFRREETLYIAYRDSEFPCSVAVWAHLRGHVSDVYAGRMLRDVA</sequence>
<protein>
    <submittedName>
        <fullName evidence="1">Uncharacterized protein</fullName>
    </submittedName>
</protein>
<evidence type="ECO:0000313" key="1">
    <source>
        <dbReference type="EMBL" id="OPC79144.1"/>
    </source>
</evidence>
<gene>
    <name evidence="1" type="ORF">B4N89_34250</name>
</gene>
<comment type="caution">
    <text evidence="1">The sequence shown here is derived from an EMBL/GenBank/DDBJ whole genome shotgun (WGS) entry which is preliminary data.</text>
</comment>
<accession>A0A1T3NQW1</accession>